<dbReference type="AlphaFoldDB" id="A0A2W7MMT1"/>
<gene>
    <name evidence="3" type="ORF">C7437_1011309</name>
</gene>
<dbReference type="OrthoDB" id="3784230at2"/>
<protein>
    <submittedName>
        <fullName evidence="3">Competence CoiA-like predicted nuclease</fullName>
    </submittedName>
</protein>
<evidence type="ECO:0000313" key="4">
    <source>
        <dbReference type="Proteomes" id="UP000248646"/>
    </source>
</evidence>
<reference evidence="3 4" key="1">
    <citation type="submission" date="2018-06" db="EMBL/GenBank/DDBJ databases">
        <title>Genomic Encyclopedia of Type Strains, Phase IV (KMG-IV): sequencing the most valuable type-strain genomes for metagenomic binning, comparative biology and taxonomic classification.</title>
        <authorList>
            <person name="Goeker M."/>
        </authorList>
    </citation>
    <scope>NUCLEOTIDE SEQUENCE [LARGE SCALE GENOMIC DNA]</scope>
    <source>
        <strain evidence="3 4">DSM 5</strain>
    </source>
</reference>
<dbReference type="InterPro" id="IPR010330">
    <property type="entry name" value="CoiA_nuc"/>
</dbReference>
<dbReference type="Pfam" id="PF25164">
    <property type="entry name" value="CoiA_N"/>
    <property type="match status" value="1"/>
</dbReference>
<dbReference type="InterPro" id="IPR057253">
    <property type="entry name" value="CoiA-like_N"/>
</dbReference>
<feature type="domain" description="Competence protein CoiA-like N-terminal" evidence="2">
    <location>
        <begin position="12"/>
        <end position="59"/>
    </location>
</feature>
<dbReference type="Proteomes" id="UP000248646">
    <property type="component" value="Unassembled WGS sequence"/>
</dbReference>
<evidence type="ECO:0000259" key="2">
    <source>
        <dbReference type="Pfam" id="PF25164"/>
    </source>
</evidence>
<comment type="caution">
    <text evidence="3">The sequence shown here is derived from an EMBL/GenBank/DDBJ whole genome shotgun (WGS) entry which is preliminary data.</text>
</comment>
<evidence type="ECO:0000313" key="3">
    <source>
        <dbReference type="EMBL" id="PZX08185.1"/>
    </source>
</evidence>
<feature type="domain" description="Competence protein CoiA nuclease-like" evidence="1">
    <location>
        <begin position="64"/>
        <end position="216"/>
    </location>
</feature>
<organism evidence="3 4">
    <name type="scientific">Psychrobacillus insolitus</name>
    <dbReference type="NCBI Taxonomy" id="1461"/>
    <lineage>
        <taxon>Bacteria</taxon>
        <taxon>Bacillati</taxon>
        <taxon>Bacillota</taxon>
        <taxon>Bacilli</taxon>
        <taxon>Bacillales</taxon>
        <taxon>Bacillaceae</taxon>
        <taxon>Psychrobacillus</taxon>
    </lineage>
</organism>
<accession>A0A2W7MMT1</accession>
<keyword evidence="4" id="KW-1185">Reference proteome</keyword>
<dbReference type="Pfam" id="PF06054">
    <property type="entry name" value="CoiA_nuc"/>
    <property type="match status" value="1"/>
</dbReference>
<name>A0A2W7MMT1_9BACI</name>
<evidence type="ECO:0000259" key="1">
    <source>
        <dbReference type="Pfam" id="PF06054"/>
    </source>
</evidence>
<dbReference type="EMBL" id="QKZI01000001">
    <property type="protein sequence ID" value="PZX08185.1"/>
    <property type="molecule type" value="Genomic_DNA"/>
</dbReference>
<sequence length="381" mass="44794">MTNEGEVIIPAQVPKHDLHQLREQHSFLCMQCKEKVILKIGSILIPHFAHQKNSSCSHSFSEGETEDHLNGKLQLFTFFQQKLLECELESFLPEIKQRPDILVQSNGIPYAIEFQCSNISSFLMLNRTKGYVNNQITPIWLLKSPTLNEFPTREIGKMQLSAFRQNFFTVHPKYGKMILTYCPQTKKFYYISNPLHIRANTYIVKVKKLDIEKQTWPFAVVKSIAFYEFQSYLNIYKEERVKHLSNLYHYNKFGVQSPFLRICYRWQMHPKHTPLFIGIPTPFAEAFQVHAVEWQIALLDYLYTMKVSINQVSKKHCESFLYVRSYGGERIKEKVKAVTLYIKLLKKCVIREEDAIWLSTIDLPKMNTYLYSEFLAKGAEY</sequence>
<proteinExistence type="predicted"/>